<dbReference type="AlphaFoldDB" id="A0A9W6B8L7"/>
<dbReference type="PANTHER" id="PTHR11062">
    <property type="entry name" value="EXOSTOSIN HEPARAN SULFATE GLYCOSYLTRANSFERASE -RELATED"/>
    <property type="match status" value="1"/>
</dbReference>
<dbReference type="Gene3D" id="2.10.25.10">
    <property type="entry name" value="Laminin"/>
    <property type="match status" value="1"/>
</dbReference>
<feature type="domain" description="EGF-like" evidence="8">
    <location>
        <begin position="53"/>
        <end position="86"/>
    </location>
</feature>
<dbReference type="Pfam" id="PF03016">
    <property type="entry name" value="Exostosin_GT47"/>
    <property type="match status" value="1"/>
</dbReference>
<evidence type="ECO:0000256" key="5">
    <source>
        <dbReference type="ARBA" id="ARBA00023180"/>
    </source>
</evidence>
<dbReference type="PROSITE" id="PS01186">
    <property type="entry name" value="EGF_2"/>
    <property type="match status" value="1"/>
</dbReference>
<comment type="caution">
    <text evidence="9">The sequence shown here is derived from an EMBL/GenBank/DDBJ whole genome shotgun (WGS) entry which is preliminary data.</text>
</comment>
<dbReference type="InterPro" id="IPR000742">
    <property type="entry name" value="EGF"/>
</dbReference>
<comment type="similarity">
    <text evidence="2">Belongs to the glycosyltransferase 47 family.</text>
</comment>
<feature type="compositionally biased region" description="Low complexity" evidence="7">
    <location>
        <begin position="33"/>
        <end position="50"/>
    </location>
</feature>
<evidence type="ECO:0000313" key="9">
    <source>
        <dbReference type="EMBL" id="GLC47762.1"/>
    </source>
</evidence>
<keyword evidence="5" id="KW-0325">Glycoprotein</keyword>
<dbReference type="PROSITE" id="PS50026">
    <property type="entry name" value="EGF_3"/>
    <property type="match status" value="1"/>
</dbReference>
<dbReference type="GO" id="GO:0000139">
    <property type="term" value="C:Golgi membrane"/>
    <property type="evidence" value="ECO:0007669"/>
    <property type="project" value="UniProtKB-SubCell"/>
</dbReference>
<dbReference type="InterPro" id="IPR004263">
    <property type="entry name" value="Exostosin"/>
</dbReference>
<keyword evidence="3" id="KW-0333">Golgi apparatus</keyword>
<feature type="region of interest" description="Disordered" evidence="7">
    <location>
        <begin position="1"/>
        <end position="55"/>
    </location>
</feature>
<feature type="disulfide bond" evidence="6">
    <location>
        <begin position="76"/>
        <end position="85"/>
    </location>
</feature>
<dbReference type="FunFam" id="2.10.25.10:FF:000001">
    <property type="entry name" value="Tenascin C"/>
    <property type="match status" value="1"/>
</dbReference>
<proteinExistence type="inferred from homology"/>
<comment type="caution">
    <text evidence="6">Lacks conserved residue(s) required for the propagation of feature annotation.</text>
</comment>
<dbReference type="PANTHER" id="PTHR11062:SF376">
    <property type="entry name" value="EXOSTOSIN FAMILY PROTEIN"/>
    <property type="match status" value="1"/>
</dbReference>
<evidence type="ECO:0000256" key="3">
    <source>
        <dbReference type="ARBA" id="ARBA00023034"/>
    </source>
</evidence>
<keyword evidence="4 6" id="KW-1015">Disulfide bond</keyword>
<dbReference type="Proteomes" id="UP001165080">
    <property type="component" value="Unassembled WGS sequence"/>
</dbReference>
<dbReference type="InterPro" id="IPR013111">
    <property type="entry name" value="EGF_extracell"/>
</dbReference>
<keyword evidence="6" id="KW-0245">EGF-like domain</keyword>
<gene>
    <name evidence="9" type="primary">PLEST000654</name>
    <name evidence="9" type="ORF">PLESTB_000023000</name>
</gene>
<evidence type="ECO:0000256" key="4">
    <source>
        <dbReference type="ARBA" id="ARBA00023157"/>
    </source>
</evidence>
<name>A0A9W6B8L7_9CHLO</name>
<dbReference type="PROSITE" id="PS00022">
    <property type="entry name" value="EGF_1"/>
    <property type="match status" value="2"/>
</dbReference>
<evidence type="ECO:0000256" key="6">
    <source>
        <dbReference type="PROSITE-ProRule" id="PRU00076"/>
    </source>
</evidence>
<dbReference type="InterPro" id="IPR040911">
    <property type="entry name" value="Exostosin_GT47"/>
</dbReference>
<organism evidence="9 10">
    <name type="scientific">Pleodorina starrii</name>
    <dbReference type="NCBI Taxonomy" id="330485"/>
    <lineage>
        <taxon>Eukaryota</taxon>
        <taxon>Viridiplantae</taxon>
        <taxon>Chlorophyta</taxon>
        <taxon>core chlorophytes</taxon>
        <taxon>Chlorophyceae</taxon>
        <taxon>CS clade</taxon>
        <taxon>Chlamydomonadales</taxon>
        <taxon>Volvocaceae</taxon>
        <taxon>Pleodorina</taxon>
    </lineage>
</organism>
<protein>
    <recommendedName>
        <fullName evidence="8">EGF-like domain-containing protein</fullName>
    </recommendedName>
</protein>
<evidence type="ECO:0000256" key="2">
    <source>
        <dbReference type="ARBA" id="ARBA00010271"/>
    </source>
</evidence>
<dbReference type="Pfam" id="PF07974">
    <property type="entry name" value="EGF_2"/>
    <property type="match status" value="1"/>
</dbReference>
<evidence type="ECO:0000256" key="7">
    <source>
        <dbReference type="SAM" id="MobiDB-lite"/>
    </source>
</evidence>
<dbReference type="GO" id="GO:0016757">
    <property type="term" value="F:glycosyltransferase activity"/>
    <property type="evidence" value="ECO:0007669"/>
    <property type="project" value="InterPro"/>
</dbReference>
<sequence length="684" mass="72616">MQLLRRKSSLSGSQRGGDAAKAAITRESTDVISSSSSSDDAGGNASSDGSPLPPSRCPGQCTQYGTCYEELGRCDCPLGRTGPDCSTLVPEPDLTRLCAAHGHTNVTCGRELEPAMCLNACNFRGRCVGGVCHCTPGFFGADCSLSLAAAPPPPGGGGAAAAAAAGGGSRLRLELLAGQNYTTRPSGPRIYVYELPPELNTYHNLDRLDRPLMYLIWQRLLSAGLRVADPAAADFFLVPIRVRMAYDSDRVVQVVSYIRSAWPHWNATGGGGRHVFVHTGDWGRDELSEDAQLLTRNATWLTHWGLARDHEFAGWKASHRPGRDVVLPLMLAASVISAYHLPRASPLHPAGPRPGRPTTLFFAGRICGSRARPATNGTFPNCPDVLGSEDAYSAATRQRAFFHHHGRPNWKVVTTSRTFAQDMATAKFCLAPSGGGQGKRSILAALMGCVPVPVTDGLMQPFEPELRWERFAVGVRERDLPVMHELLERLAPDQLAGFQGELPCAAQHLFWSSLYGSVWGEDGAYDAFETLVQVLRMRANYPNVAPEEYEFVDAAFAAFMACREPPPPAAAAAAGQRSLAASAAAGGGGAASLRPPPQRRRPAATAAAATALRAVAAASPPPPPAAAAAPAAPARQPLCSHSALPTPGAASCSRCVRRRGRLLNPGGTICCNTRDLAKCPRLWD</sequence>
<comment type="subcellular location">
    <subcellularLocation>
        <location evidence="1">Golgi apparatus membrane</location>
        <topology evidence="1">Single-pass type II membrane protein</topology>
    </subcellularLocation>
</comment>
<feature type="disulfide bond" evidence="6">
    <location>
        <begin position="57"/>
        <end position="67"/>
    </location>
</feature>
<evidence type="ECO:0000256" key="1">
    <source>
        <dbReference type="ARBA" id="ARBA00004323"/>
    </source>
</evidence>
<evidence type="ECO:0000259" key="8">
    <source>
        <dbReference type="PROSITE" id="PS50026"/>
    </source>
</evidence>
<evidence type="ECO:0000313" key="10">
    <source>
        <dbReference type="Proteomes" id="UP001165080"/>
    </source>
</evidence>
<reference evidence="9 10" key="1">
    <citation type="journal article" date="2023" name="Commun. Biol.">
        <title>Reorganization of the ancestral sex-determining regions during the evolution of trioecy in Pleodorina starrii.</title>
        <authorList>
            <person name="Takahashi K."/>
            <person name="Suzuki S."/>
            <person name="Kawai-Toyooka H."/>
            <person name="Yamamoto K."/>
            <person name="Hamaji T."/>
            <person name="Ootsuki R."/>
            <person name="Yamaguchi H."/>
            <person name="Kawachi M."/>
            <person name="Higashiyama T."/>
            <person name="Nozaki H."/>
        </authorList>
    </citation>
    <scope>NUCLEOTIDE SEQUENCE [LARGE SCALE GENOMIC DNA]</scope>
    <source>
        <strain evidence="9 10">NIES-4479</strain>
    </source>
</reference>
<accession>A0A9W6B8L7</accession>
<keyword evidence="10" id="KW-1185">Reference proteome</keyword>
<dbReference type="EMBL" id="BRXU01000001">
    <property type="protein sequence ID" value="GLC47762.1"/>
    <property type="molecule type" value="Genomic_DNA"/>
</dbReference>